<comment type="similarity">
    <text evidence="2">Belongs to the MAP70 family.</text>
</comment>
<dbReference type="PANTHER" id="PTHR31246">
    <property type="entry name" value="MICROTUBULE-ASSOCIATED PROTEIN 70-2"/>
    <property type="match status" value="1"/>
</dbReference>
<keyword evidence="3" id="KW-0963">Cytoplasm</keyword>
<keyword evidence="5" id="KW-0175">Coiled coil</keyword>
<evidence type="ECO:0000256" key="1">
    <source>
        <dbReference type="ARBA" id="ARBA00004245"/>
    </source>
</evidence>
<accession>A0A9Q1M630</accession>
<evidence type="ECO:0000256" key="4">
    <source>
        <dbReference type="ARBA" id="ARBA00022701"/>
    </source>
</evidence>
<dbReference type="GO" id="GO:0008017">
    <property type="term" value="F:microtubule binding"/>
    <property type="evidence" value="ECO:0007669"/>
    <property type="project" value="InterPro"/>
</dbReference>
<evidence type="ECO:0000313" key="7">
    <source>
        <dbReference type="EMBL" id="KAJ8551780.1"/>
    </source>
</evidence>
<proteinExistence type="inferred from homology"/>
<sequence>MKENMNNTGSSESNDNDMVSGFLYDRLQKEVLCSRKFCETKESALNTKDEEIKMLMKKIETLYKAIEVESRKMKSEAAIREKYLVSTKTDDTTRSINSLTRLKEEDLGEDDKFDNNRGRQEEDGIGVLDMLKGELRKVERGYMDILIIIRRSSAALLDFGRNQSSQCCLKP</sequence>
<protein>
    <submittedName>
        <fullName evidence="7">Uncharacterized protein</fullName>
    </submittedName>
</protein>
<evidence type="ECO:0000256" key="3">
    <source>
        <dbReference type="ARBA" id="ARBA00022490"/>
    </source>
</evidence>
<evidence type="ECO:0000256" key="2">
    <source>
        <dbReference type="ARBA" id="ARBA00008825"/>
    </source>
</evidence>
<keyword evidence="8" id="KW-1185">Reference proteome</keyword>
<dbReference type="InterPro" id="IPR009768">
    <property type="entry name" value="MAP70"/>
</dbReference>
<dbReference type="GO" id="GO:0005874">
    <property type="term" value="C:microtubule"/>
    <property type="evidence" value="ECO:0007669"/>
    <property type="project" value="UniProtKB-KW"/>
</dbReference>
<dbReference type="GO" id="GO:0007010">
    <property type="term" value="P:cytoskeleton organization"/>
    <property type="evidence" value="ECO:0007669"/>
    <property type="project" value="InterPro"/>
</dbReference>
<comment type="caution">
    <text evidence="7">The sequence shown here is derived from an EMBL/GenBank/DDBJ whole genome shotgun (WGS) entry which is preliminary data.</text>
</comment>
<dbReference type="PANTHER" id="PTHR31246:SF33">
    <property type="entry name" value="MICROTUBULE-ASSOCIATED PROTEIN 70-5-LIKE"/>
    <property type="match status" value="1"/>
</dbReference>
<evidence type="ECO:0000256" key="6">
    <source>
        <dbReference type="ARBA" id="ARBA00023212"/>
    </source>
</evidence>
<keyword evidence="4" id="KW-0493">Microtubule</keyword>
<comment type="subcellular location">
    <subcellularLocation>
        <location evidence="1">Cytoplasm</location>
        <location evidence="1">Cytoskeleton</location>
    </subcellularLocation>
</comment>
<dbReference type="EMBL" id="JAJAGQ010000010">
    <property type="protein sequence ID" value="KAJ8551780.1"/>
    <property type="molecule type" value="Genomic_DNA"/>
</dbReference>
<dbReference type="OrthoDB" id="1730348at2759"/>
<keyword evidence="6" id="KW-0206">Cytoskeleton</keyword>
<organism evidence="7 8">
    <name type="scientific">Anisodus acutangulus</name>
    <dbReference type="NCBI Taxonomy" id="402998"/>
    <lineage>
        <taxon>Eukaryota</taxon>
        <taxon>Viridiplantae</taxon>
        <taxon>Streptophyta</taxon>
        <taxon>Embryophyta</taxon>
        <taxon>Tracheophyta</taxon>
        <taxon>Spermatophyta</taxon>
        <taxon>Magnoliopsida</taxon>
        <taxon>eudicotyledons</taxon>
        <taxon>Gunneridae</taxon>
        <taxon>Pentapetalae</taxon>
        <taxon>asterids</taxon>
        <taxon>lamiids</taxon>
        <taxon>Solanales</taxon>
        <taxon>Solanaceae</taxon>
        <taxon>Solanoideae</taxon>
        <taxon>Hyoscyameae</taxon>
        <taxon>Anisodus</taxon>
    </lineage>
</organism>
<evidence type="ECO:0000256" key="5">
    <source>
        <dbReference type="ARBA" id="ARBA00023054"/>
    </source>
</evidence>
<gene>
    <name evidence="7" type="ORF">K7X08_021795</name>
</gene>
<dbReference type="Proteomes" id="UP001152561">
    <property type="component" value="Unassembled WGS sequence"/>
</dbReference>
<reference evidence="8" key="1">
    <citation type="journal article" date="2023" name="Proc. Natl. Acad. Sci. U.S.A.">
        <title>Genomic and structural basis for evolution of tropane alkaloid biosynthesis.</title>
        <authorList>
            <person name="Wanga Y.-J."/>
            <person name="Taina T."/>
            <person name="Yua J.-Y."/>
            <person name="Lia J."/>
            <person name="Xua B."/>
            <person name="Chenc J."/>
            <person name="D'Auriad J.C."/>
            <person name="Huanga J.-P."/>
            <person name="Huanga S.-X."/>
        </authorList>
    </citation>
    <scope>NUCLEOTIDE SEQUENCE [LARGE SCALE GENOMIC DNA]</scope>
    <source>
        <strain evidence="8">cv. KIB-2019</strain>
    </source>
</reference>
<dbReference type="Pfam" id="PF07058">
    <property type="entry name" value="MAP70"/>
    <property type="match status" value="1"/>
</dbReference>
<name>A0A9Q1M630_9SOLA</name>
<dbReference type="AlphaFoldDB" id="A0A9Q1M630"/>
<evidence type="ECO:0000313" key="8">
    <source>
        <dbReference type="Proteomes" id="UP001152561"/>
    </source>
</evidence>